<evidence type="ECO:0000313" key="2">
    <source>
        <dbReference type="EMBL" id="CAF3876589.1"/>
    </source>
</evidence>
<dbReference type="EMBL" id="CAJOBI010001349">
    <property type="protein sequence ID" value="CAF3876589.1"/>
    <property type="molecule type" value="Genomic_DNA"/>
</dbReference>
<protein>
    <submittedName>
        <fullName evidence="1">Uncharacterized protein</fullName>
    </submittedName>
</protein>
<comment type="caution">
    <text evidence="1">The sequence shown here is derived from an EMBL/GenBank/DDBJ whole genome shotgun (WGS) entry which is preliminary data.</text>
</comment>
<dbReference type="EMBL" id="CAJNRE010000134">
    <property type="protein sequence ID" value="CAF1920902.1"/>
    <property type="molecule type" value="Genomic_DNA"/>
</dbReference>
<dbReference type="AlphaFoldDB" id="A0A816K7X6"/>
<sequence length="181" mass="21227">MSFLAKIDSQINDMLLVIKQMRKTSQKKMNRPSMNRSLLIFTEDTNKNINAILPLSISKNNNQEKHLSKKFLVVDKQNNLIISEYFPHSHIYNHDIRDLPLSNRNDTDLDRLRSCNILTITDLIGRYLIHKTSDEFRQFLTEKLQCSQSFTDDIIQLLQTWTLHNLHIGRSTPATTLKQYL</sequence>
<evidence type="ECO:0000313" key="1">
    <source>
        <dbReference type="EMBL" id="CAF1920902.1"/>
    </source>
</evidence>
<reference evidence="1" key="1">
    <citation type="submission" date="2021-02" db="EMBL/GenBank/DDBJ databases">
        <authorList>
            <person name="Nowell W R."/>
        </authorList>
    </citation>
    <scope>NUCLEOTIDE SEQUENCE</scope>
</reference>
<organism evidence="1 3">
    <name type="scientific">Rotaria magnacalcarata</name>
    <dbReference type="NCBI Taxonomy" id="392030"/>
    <lineage>
        <taxon>Eukaryota</taxon>
        <taxon>Metazoa</taxon>
        <taxon>Spiralia</taxon>
        <taxon>Gnathifera</taxon>
        <taxon>Rotifera</taxon>
        <taxon>Eurotatoria</taxon>
        <taxon>Bdelloidea</taxon>
        <taxon>Philodinida</taxon>
        <taxon>Philodinidae</taxon>
        <taxon>Rotaria</taxon>
    </lineage>
</organism>
<gene>
    <name evidence="1" type="ORF">MBJ925_LOCUS2038</name>
    <name evidence="2" type="ORF">SMN809_LOCUS5385</name>
</gene>
<name>A0A816K7X6_9BILA</name>
<dbReference type="Proteomes" id="UP000663824">
    <property type="component" value="Unassembled WGS sequence"/>
</dbReference>
<dbReference type="Proteomes" id="UP000676336">
    <property type="component" value="Unassembled WGS sequence"/>
</dbReference>
<proteinExistence type="predicted"/>
<accession>A0A816K7X6</accession>
<evidence type="ECO:0000313" key="3">
    <source>
        <dbReference type="Proteomes" id="UP000663824"/>
    </source>
</evidence>